<keyword evidence="5" id="KW-0472">Membrane</keyword>
<keyword evidence="7" id="KW-1185">Reference proteome</keyword>
<evidence type="ECO:0000256" key="1">
    <source>
        <dbReference type="ARBA" id="ARBA00004141"/>
    </source>
</evidence>
<dbReference type="GO" id="GO:0016020">
    <property type="term" value="C:membrane"/>
    <property type="evidence" value="ECO:0007669"/>
    <property type="project" value="UniProtKB-SubCell"/>
</dbReference>
<dbReference type="GO" id="GO:0008521">
    <property type="term" value="F:acetyl-CoA transmembrane transporter activity"/>
    <property type="evidence" value="ECO:0007669"/>
    <property type="project" value="InterPro"/>
</dbReference>
<dbReference type="GO" id="GO:0035348">
    <property type="term" value="P:acetyl-CoA transmembrane transport"/>
    <property type="evidence" value="ECO:0007669"/>
    <property type="project" value="InterPro"/>
</dbReference>
<dbReference type="KEGG" id="llu:AKJ09_00212"/>
<dbReference type="PANTHER" id="PTHR12778">
    <property type="entry name" value="SOLUTE CARRIER FAMILY 33 ACETYL-COA TRANSPORTER -RELATED"/>
    <property type="match status" value="1"/>
</dbReference>
<dbReference type="STRING" id="1391654.AKJ09_00212"/>
<dbReference type="InterPro" id="IPR024371">
    <property type="entry name" value="AcetylCoA_trans_1-like"/>
</dbReference>
<keyword evidence="2" id="KW-0813">Transport</keyword>
<evidence type="ECO:0000256" key="2">
    <source>
        <dbReference type="ARBA" id="ARBA00022448"/>
    </source>
</evidence>
<dbReference type="RefSeq" id="WP_169927151.1">
    <property type="nucleotide sequence ID" value="NZ_CP012333.1"/>
</dbReference>
<dbReference type="PANTHER" id="PTHR12778:SF10">
    <property type="entry name" value="MAJOR FACILITATOR SUPERFAMILY DOMAIN-CONTAINING PROTEIN 3"/>
    <property type="match status" value="1"/>
</dbReference>
<dbReference type="Proteomes" id="UP000064967">
    <property type="component" value="Chromosome"/>
</dbReference>
<protein>
    <recommendedName>
        <fullName evidence="8">AmpG permease</fullName>
    </recommendedName>
</protein>
<keyword evidence="4" id="KW-1133">Transmembrane helix</keyword>
<dbReference type="EMBL" id="CP012333">
    <property type="protein sequence ID" value="AKU93548.1"/>
    <property type="molecule type" value="Genomic_DNA"/>
</dbReference>
<evidence type="ECO:0008006" key="8">
    <source>
        <dbReference type="Google" id="ProtNLM"/>
    </source>
</evidence>
<dbReference type="AlphaFoldDB" id="A0A0K1PJ29"/>
<dbReference type="InterPro" id="IPR004752">
    <property type="entry name" value="AmpG_permease/AT-1"/>
</dbReference>
<proteinExistence type="predicted"/>
<gene>
    <name evidence="6" type="ORF">AKJ09_00212</name>
</gene>
<dbReference type="Pfam" id="PF13000">
    <property type="entry name" value="Acatn"/>
    <property type="match status" value="1"/>
</dbReference>
<name>A0A0K1PJ29_9BACT</name>
<evidence type="ECO:0000313" key="7">
    <source>
        <dbReference type="Proteomes" id="UP000064967"/>
    </source>
</evidence>
<reference evidence="6 7" key="1">
    <citation type="submission" date="2015-08" db="EMBL/GenBank/DDBJ databases">
        <authorList>
            <person name="Babu N.S."/>
            <person name="Beckwith C.J."/>
            <person name="Beseler K.G."/>
            <person name="Brison A."/>
            <person name="Carone J.V."/>
            <person name="Caskin T.P."/>
            <person name="Diamond M."/>
            <person name="Durham M.E."/>
            <person name="Foxe J.M."/>
            <person name="Go M."/>
            <person name="Henderson B.A."/>
            <person name="Jones I.B."/>
            <person name="McGettigan J.A."/>
            <person name="Micheletti S.J."/>
            <person name="Nasrallah M.E."/>
            <person name="Ortiz D."/>
            <person name="Piller C.R."/>
            <person name="Privatt S.R."/>
            <person name="Schneider S.L."/>
            <person name="Sharp S."/>
            <person name="Smith T.C."/>
            <person name="Stanton J.D."/>
            <person name="Ullery H.E."/>
            <person name="Wilson R.J."/>
            <person name="Serrano M.G."/>
            <person name="Buck G."/>
            <person name="Lee V."/>
            <person name="Wang Y."/>
            <person name="Carvalho R."/>
            <person name="Voegtly L."/>
            <person name="Shi R."/>
            <person name="Duckworth R."/>
            <person name="Johnson A."/>
            <person name="Loviza R."/>
            <person name="Walstead R."/>
            <person name="Shah Z."/>
            <person name="Kiflezghi M."/>
            <person name="Wade K."/>
            <person name="Ball S.L."/>
            <person name="Bradley K.W."/>
            <person name="Asai D.J."/>
            <person name="Bowman C.A."/>
            <person name="Russell D.A."/>
            <person name="Pope W.H."/>
            <person name="Jacobs-Sera D."/>
            <person name="Hendrix R.W."/>
            <person name="Hatfull G.F."/>
        </authorList>
    </citation>
    <scope>NUCLEOTIDE SEQUENCE [LARGE SCALE GENOMIC DNA]</scope>
    <source>
        <strain evidence="6 7">DSM 27648</strain>
    </source>
</reference>
<sequence>MRSAKAPSSLSVIVALAFLYTAQGIPFGFATEYLPVVLREEGYSYAKIAALFWLQLPWQLKVLWAKVADDPARVHGRARSSSFCSSR</sequence>
<evidence type="ECO:0000313" key="6">
    <source>
        <dbReference type="EMBL" id="AKU93548.1"/>
    </source>
</evidence>
<comment type="subcellular location">
    <subcellularLocation>
        <location evidence="1">Membrane</location>
        <topology evidence="1">Multi-pass membrane protein</topology>
    </subcellularLocation>
</comment>
<accession>A0A0K1PJ29</accession>
<evidence type="ECO:0000256" key="3">
    <source>
        <dbReference type="ARBA" id="ARBA00022692"/>
    </source>
</evidence>
<evidence type="ECO:0000256" key="4">
    <source>
        <dbReference type="ARBA" id="ARBA00022989"/>
    </source>
</evidence>
<organism evidence="6 7">
    <name type="scientific">Labilithrix luteola</name>
    <dbReference type="NCBI Taxonomy" id="1391654"/>
    <lineage>
        <taxon>Bacteria</taxon>
        <taxon>Pseudomonadati</taxon>
        <taxon>Myxococcota</taxon>
        <taxon>Polyangia</taxon>
        <taxon>Polyangiales</taxon>
        <taxon>Labilitrichaceae</taxon>
        <taxon>Labilithrix</taxon>
    </lineage>
</organism>
<keyword evidence="3" id="KW-0812">Transmembrane</keyword>
<evidence type="ECO:0000256" key="5">
    <source>
        <dbReference type="ARBA" id="ARBA00023136"/>
    </source>
</evidence>